<feature type="domain" description="F5/8 type C" evidence="1">
    <location>
        <begin position="146"/>
        <end position="289"/>
    </location>
</feature>
<name>A0AAV4FJF5_9GAST</name>
<protein>
    <recommendedName>
        <fullName evidence="1">F5/8 type C domain-containing protein</fullName>
    </recommendedName>
</protein>
<dbReference type="Proteomes" id="UP000762676">
    <property type="component" value="Unassembled WGS sequence"/>
</dbReference>
<dbReference type="EMBL" id="BMAT01007857">
    <property type="protein sequence ID" value="GFR72880.1"/>
    <property type="molecule type" value="Genomic_DNA"/>
</dbReference>
<proteinExistence type="predicted"/>
<evidence type="ECO:0000313" key="2">
    <source>
        <dbReference type="EMBL" id="GFR72880.1"/>
    </source>
</evidence>
<dbReference type="AlphaFoldDB" id="A0AAV4FJF5"/>
<evidence type="ECO:0000259" key="1">
    <source>
        <dbReference type="PROSITE" id="PS50022"/>
    </source>
</evidence>
<keyword evidence="3" id="KW-1185">Reference proteome</keyword>
<organism evidence="2 3">
    <name type="scientific">Elysia marginata</name>
    <dbReference type="NCBI Taxonomy" id="1093978"/>
    <lineage>
        <taxon>Eukaryota</taxon>
        <taxon>Metazoa</taxon>
        <taxon>Spiralia</taxon>
        <taxon>Lophotrochozoa</taxon>
        <taxon>Mollusca</taxon>
        <taxon>Gastropoda</taxon>
        <taxon>Heterobranchia</taxon>
        <taxon>Euthyneura</taxon>
        <taxon>Panpulmonata</taxon>
        <taxon>Sacoglossa</taxon>
        <taxon>Placobranchoidea</taxon>
        <taxon>Plakobranchidae</taxon>
        <taxon>Elysia</taxon>
    </lineage>
</organism>
<gene>
    <name evidence="2" type="ORF">ElyMa_003852700</name>
</gene>
<dbReference type="Pfam" id="PF00754">
    <property type="entry name" value="F5_F8_type_C"/>
    <property type="match status" value="1"/>
</dbReference>
<evidence type="ECO:0000313" key="3">
    <source>
        <dbReference type="Proteomes" id="UP000762676"/>
    </source>
</evidence>
<dbReference type="SUPFAM" id="SSF49785">
    <property type="entry name" value="Galactose-binding domain-like"/>
    <property type="match status" value="1"/>
</dbReference>
<dbReference type="PROSITE" id="PS50022">
    <property type="entry name" value="FA58C_3"/>
    <property type="match status" value="1"/>
</dbReference>
<dbReference type="InterPro" id="IPR000421">
    <property type="entry name" value="FA58C"/>
</dbReference>
<reference evidence="2 3" key="1">
    <citation type="journal article" date="2021" name="Elife">
        <title>Chloroplast acquisition without the gene transfer in kleptoplastic sea slugs, Plakobranchus ocellatus.</title>
        <authorList>
            <person name="Maeda T."/>
            <person name="Takahashi S."/>
            <person name="Yoshida T."/>
            <person name="Shimamura S."/>
            <person name="Takaki Y."/>
            <person name="Nagai Y."/>
            <person name="Toyoda A."/>
            <person name="Suzuki Y."/>
            <person name="Arimoto A."/>
            <person name="Ishii H."/>
            <person name="Satoh N."/>
            <person name="Nishiyama T."/>
            <person name="Hasebe M."/>
            <person name="Maruyama T."/>
            <person name="Minagawa J."/>
            <person name="Obokata J."/>
            <person name="Shigenobu S."/>
        </authorList>
    </citation>
    <scope>NUCLEOTIDE SEQUENCE [LARGE SCALE GENOMIC DNA]</scope>
</reference>
<dbReference type="InterPro" id="IPR008979">
    <property type="entry name" value="Galactose-bd-like_sf"/>
</dbReference>
<sequence length="440" mass="47913">MYSLCVCPSQHAFYCLPRNHVEVDTILSLSELSTAEGQDTVINIFYPPFVTCQASITSDKKEIISQRKANNSLALGIGSLFFTDEVHIKTILDADSAYEVPTGISGLDSVLLFQPMADEHDKTDVAGDFEYVNVTVTTTTALGTGCTPGDLGMEAGSIKDCQISASPDSITAATNGRYNVGSGWTPFVHYGAVRQERYFQVYFGNKVTVNKIKMQQSGTAKATSIQVRYSNDGIAWVENPLNAMTPDTSLTDEELSVPAPESSRYIRVMISDLDDNASTAAFKFDFVGCATTSDGPTDPCTGVVSTPSPLTDFKRRSFVLADTAVYVCDMIQSTLSAKQKCYSSPDRLTWTEIDERVGSVIGFDSEEPRIYGVSSDGLKFMSSLDGLTWMTSVPSDINLAKAKATFKAAKEDRLCGPAVRHSLRDWEMWVRSPAESNQGL</sequence>
<dbReference type="Gene3D" id="2.60.120.260">
    <property type="entry name" value="Galactose-binding domain-like"/>
    <property type="match status" value="1"/>
</dbReference>
<comment type="caution">
    <text evidence="2">The sequence shown here is derived from an EMBL/GenBank/DDBJ whole genome shotgun (WGS) entry which is preliminary data.</text>
</comment>
<accession>A0AAV4FJF5</accession>